<name>K0RNY1_THAOC</name>
<evidence type="ECO:0000313" key="2">
    <source>
        <dbReference type="EMBL" id="EJK54745.1"/>
    </source>
</evidence>
<feature type="region of interest" description="Disordered" evidence="1">
    <location>
        <begin position="95"/>
        <end position="136"/>
    </location>
</feature>
<feature type="compositionally biased region" description="Basic and acidic residues" evidence="1">
    <location>
        <begin position="119"/>
        <end position="128"/>
    </location>
</feature>
<proteinExistence type="predicted"/>
<accession>K0RNY1</accession>
<gene>
    <name evidence="2" type="ORF">THAOC_25600</name>
</gene>
<feature type="compositionally biased region" description="Polar residues" evidence="1">
    <location>
        <begin position="163"/>
        <end position="172"/>
    </location>
</feature>
<evidence type="ECO:0000256" key="1">
    <source>
        <dbReference type="SAM" id="MobiDB-lite"/>
    </source>
</evidence>
<sequence>MCGPGHCRRGLGLNVNPLVPAQSLLEARIPPEELSSPGKQGVNLGVNLAKFTRRKFPPRKVPTSIAGKNLGDADGPEDSRRHKYEATWVSARPCDAAGTVGTVGPAAPPSSRAGRRSKPRDGRGRSDQGRGPLLPLLQRSAPGRWALCAARGQATGVTRPAQRDQTGYETQDLSLKETMPQLIGVSESYLLIIKRKGAA</sequence>
<dbReference type="EMBL" id="AGNL01035346">
    <property type="protein sequence ID" value="EJK54745.1"/>
    <property type="molecule type" value="Genomic_DNA"/>
</dbReference>
<reference evidence="2 3" key="1">
    <citation type="journal article" date="2012" name="Genome Biol.">
        <title>Genome and low-iron response of an oceanic diatom adapted to chronic iron limitation.</title>
        <authorList>
            <person name="Lommer M."/>
            <person name="Specht M."/>
            <person name="Roy A.S."/>
            <person name="Kraemer L."/>
            <person name="Andreson R."/>
            <person name="Gutowska M.A."/>
            <person name="Wolf J."/>
            <person name="Bergner S.V."/>
            <person name="Schilhabel M.B."/>
            <person name="Klostermeier U.C."/>
            <person name="Beiko R.G."/>
            <person name="Rosenstiel P."/>
            <person name="Hippler M."/>
            <person name="Laroche J."/>
        </authorList>
    </citation>
    <scope>NUCLEOTIDE SEQUENCE [LARGE SCALE GENOMIC DNA]</scope>
    <source>
        <strain evidence="2 3">CCMP1005</strain>
    </source>
</reference>
<feature type="region of interest" description="Disordered" evidence="1">
    <location>
        <begin position="153"/>
        <end position="172"/>
    </location>
</feature>
<dbReference type="AlphaFoldDB" id="K0RNY1"/>
<feature type="compositionally biased region" description="Low complexity" evidence="1">
    <location>
        <begin position="96"/>
        <end position="105"/>
    </location>
</feature>
<dbReference type="Proteomes" id="UP000266841">
    <property type="component" value="Unassembled WGS sequence"/>
</dbReference>
<evidence type="ECO:0000313" key="3">
    <source>
        <dbReference type="Proteomes" id="UP000266841"/>
    </source>
</evidence>
<comment type="caution">
    <text evidence="2">The sequence shown here is derived from an EMBL/GenBank/DDBJ whole genome shotgun (WGS) entry which is preliminary data.</text>
</comment>
<feature type="region of interest" description="Disordered" evidence="1">
    <location>
        <begin position="59"/>
        <end position="81"/>
    </location>
</feature>
<keyword evidence="3" id="KW-1185">Reference proteome</keyword>
<organism evidence="2 3">
    <name type="scientific">Thalassiosira oceanica</name>
    <name type="common">Marine diatom</name>
    <dbReference type="NCBI Taxonomy" id="159749"/>
    <lineage>
        <taxon>Eukaryota</taxon>
        <taxon>Sar</taxon>
        <taxon>Stramenopiles</taxon>
        <taxon>Ochrophyta</taxon>
        <taxon>Bacillariophyta</taxon>
        <taxon>Coscinodiscophyceae</taxon>
        <taxon>Thalassiosirophycidae</taxon>
        <taxon>Thalassiosirales</taxon>
        <taxon>Thalassiosiraceae</taxon>
        <taxon>Thalassiosira</taxon>
    </lineage>
</organism>
<protein>
    <submittedName>
        <fullName evidence="2">Uncharacterized protein</fullName>
    </submittedName>
</protein>